<accession>A0ABT8FMB0</accession>
<evidence type="ECO:0000313" key="2">
    <source>
        <dbReference type="Proteomes" id="UP001168620"/>
    </source>
</evidence>
<keyword evidence="2" id="KW-1185">Reference proteome</keyword>
<evidence type="ECO:0000313" key="1">
    <source>
        <dbReference type="EMBL" id="MDN4175804.1"/>
    </source>
</evidence>
<dbReference type="Proteomes" id="UP001168620">
    <property type="component" value="Unassembled WGS sequence"/>
</dbReference>
<dbReference type="RefSeq" id="WP_300955214.1">
    <property type="nucleotide sequence ID" value="NZ_JAUHJQ010000025.1"/>
</dbReference>
<reference evidence="1" key="1">
    <citation type="submission" date="2023-06" db="EMBL/GenBank/DDBJ databases">
        <title>Draft genome sequence of Nocardioides sp. SOB77.</title>
        <authorList>
            <person name="Zhang G."/>
        </authorList>
    </citation>
    <scope>NUCLEOTIDE SEQUENCE</scope>
    <source>
        <strain evidence="1">SOB77</strain>
    </source>
</reference>
<sequence length="75" mass="7914">RDQFGRGGPGLRILSVGRGVEKTSVDLIQAVCCRAVLLDQSPHARTWHLLPDALHDVGHLGARAPTDGEHIGVGG</sequence>
<gene>
    <name evidence="1" type="ORF">QWY28_22780</name>
</gene>
<dbReference type="EMBL" id="JAUHJQ010000025">
    <property type="protein sequence ID" value="MDN4175804.1"/>
    <property type="molecule type" value="Genomic_DNA"/>
</dbReference>
<proteinExistence type="predicted"/>
<name>A0ABT8FMB0_9ACTN</name>
<feature type="non-terminal residue" evidence="1">
    <location>
        <position position="1"/>
    </location>
</feature>
<comment type="caution">
    <text evidence="1">The sequence shown here is derived from an EMBL/GenBank/DDBJ whole genome shotgun (WGS) entry which is preliminary data.</text>
</comment>
<protein>
    <submittedName>
        <fullName evidence="1">Uncharacterized protein</fullName>
    </submittedName>
</protein>
<organism evidence="1 2">
    <name type="scientific">Nocardioides oceani</name>
    <dbReference type="NCBI Taxonomy" id="3058369"/>
    <lineage>
        <taxon>Bacteria</taxon>
        <taxon>Bacillati</taxon>
        <taxon>Actinomycetota</taxon>
        <taxon>Actinomycetes</taxon>
        <taxon>Propionibacteriales</taxon>
        <taxon>Nocardioidaceae</taxon>
        <taxon>Nocardioides</taxon>
    </lineage>
</organism>